<evidence type="ECO:0000313" key="2">
    <source>
        <dbReference type="EMBL" id="HIV13099.1"/>
    </source>
</evidence>
<dbReference type="Proteomes" id="UP000886723">
    <property type="component" value="Unassembled WGS sequence"/>
</dbReference>
<gene>
    <name evidence="2" type="ORF">IAA63_08195</name>
</gene>
<name>A0A9D1NU86_9FIRM</name>
<dbReference type="AlphaFoldDB" id="A0A9D1NU86"/>
<dbReference type="InterPro" id="IPR036380">
    <property type="entry name" value="Isochorismatase-like_sf"/>
</dbReference>
<dbReference type="Pfam" id="PF00857">
    <property type="entry name" value="Isochorismatase"/>
    <property type="match status" value="1"/>
</dbReference>
<protein>
    <submittedName>
        <fullName evidence="2">Isochorismatase family protein</fullName>
    </submittedName>
</protein>
<reference evidence="2" key="1">
    <citation type="submission" date="2020-10" db="EMBL/GenBank/DDBJ databases">
        <authorList>
            <person name="Gilroy R."/>
        </authorList>
    </citation>
    <scope>NUCLEOTIDE SEQUENCE</scope>
    <source>
        <strain evidence="2">ChiBcec2-4451</strain>
    </source>
</reference>
<organism evidence="2 3">
    <name type="scientific">Candidatus Pullilachnospira stercoravium</name>
    <dbReference type="NCBI Taxonomy" id="2840913"/>
    <lineage>
        <taxon>Bacteria</taxon>
        <taxon>Bacillati</taxon>
        <taxon>Bacillota</taxon>
        <taxon>Clostridia</taxon>
        <taxon>Lachnospirales</taxon>
        <taxon>Lachnospiraceae</taxon>
        <taxon>Lachnospiraceae incertae sedis</taxon>
        <taxon>Candidatus Pullilachnospira</taxon>
    </lineage>
</organism>
<dbReference type="SUPFAM" id="SSF52499">
    <property type="entry name" value="Isochorismatase-like hydrolases"/>
    <property type="match status" value="1"/>
</dbReference>
<dbReference type="InterPro" id="IPR050993">
    <property type="entry name" value="Isochorismatase_domain"/>
</dbReference>
<sequence length="182" mass="20116">MKLLASDAMALAIDYQVRLLPSILDSDLLLKRSSILLEGLRLLKVPTLITQQYTRGLGMSHPSIFQSAGTDDYLEKITFSCYQSENIRQAIQDLHRPQIILCGIEAHICVLQTALDLLEAGFSVIFAEDCISSRHSRDRSAAFERLIQAGAVPTTAEALLYELMVTAEHPAFKKISGLVKQG</sequence>
<dbReference type="PANTHER" id="PTHR14119:SF3">
    <property type="entry name" value="ISOCHORISMATASE DOMAIN-CONTAINING PROTEIN 2"/>
    <property type="match status" value="1"/>
</dbReference>
<comment type="caution">
    <text evidence="2">The sequence shown here is derived from an EMBL/GenBank/DDBJ whole genome shotgun (WGS) entry which is preliminary data.</text>
</comment>
<feature type="domain" description="Isochorismatase-like" evidence="1">
    <location>
        <begin position="11"/>
        <end position="157"/>
    </location>
</feature>
<reference evidence="2" key="2">
    <citation type="journal article" date="2021" name="PeerJ">
        <title>Extensive microbial diversity within the chicken gut microbiome revealed by metagenomics and culture.</title>
        <authorList>
            <person name="Gilroy R."/>
            <person name="Ravi A."/>
            <person name="Getino M."/>
            <person name="Pursley I."/>
            <person name="Horton D.L."/>
            <person name="Alikhan N.F."/>
            <person name="Baker D."/>
            <person name="Gharbi K."/>
            <person name="Hall N."/>
            <person name="Watson M."/>
            <person name="Adriaenssens E.M."/>
            <person name="Foster-Nyarko E."/>
            <person name="Jarju S."/>
            <person name="Secka A."/>
            <person name="Antonio M."/>
            <person name="Oren A."/>
            <person name="Chaudhuri R.R."/>
            <person name="La Ragione R."/>
            <person name="Hildebrand F."/>
            <person name="Pallen M.J."/>
        </authorList>
    </citation>
    <scope>NUCLEOTIDE SEQUENCE</scope>
    <source>
        <strain evidence="2">ChiBcec2-4451</strain>
    </source>
</reference>
<dbReference type="Gene3D" id="3.40.50.850">
    <property type="entry name" value="Isochorismatase-like"/>
    <property type="match status" value="1"/>
</dbReference>
<accession>A0A9D1NU86</accession>
<dbReference type="EMBL" id="DVON01000176">
    <property type="protein sequence ID" value="HIV13099.1"/>
    <property type="molecule type" value="Genomic_DNA"/>
</dbReference>
<dbReference type="PANTHER" id="PTHR14119">
    <property type="entry name" value="HYDROLASE"/>
    <property type="match status" value="1"/>
</dbReference>
<evidence type="ECO:0000313" key="3">
    <source>
        <dbReference type="Proteomes" id="UP000886723"/>
    </source>
</evidence>
<dbReference type="InterPro" id="IPR000868">
    <property type="entry name" value="Isochorismatase-like_dom"/>
</dbReference>
<evidence type="ECO:0000259" key="1">
    <source>
        <dbReference type="Pfam" id="PF00857"/>
    </source>
</evidence>
<proteinExistence type="predicted"/>